<evidence type="ECO:0000313" key="2">
    <source>
        <dbReference type="EMBL" id="KAE9392088.1"/>
    </source>
</evidence>
<evidence type="ECO:0000256" key="1">
    <source>
        <dbReference type="SAM" id="MobiDB-lite"/>
    </source>
</evidence>
<dbReference type="SUPFAM" id="SSF49562">
    <property type="entry name" value="C2 domain (Calcium/lipid-binding domain, CaLB)"/>
    <property type="match status" value="1"/>
</dbReference>
<evidence type="ECO:0000313" key="3">
    <source>
        <dbReference type="Proteomes" id="UP000799118"/>
    </source>
</evidence>
<dbReference type="OrthoDB" id="67700at2759"/>
<organism evidence="2 3">
    <name type="scientific">Gymnopus androsaceus JB14</name>
    <dbReference type="NCBI Taxonomy" id="1447944"/>
    <lineage>
        <taxon>Eukaryota</taxon>
        <taxon>Fungi</taxon>
        <taxon>Dikarya</taxon>
        <taxon>Basidiomycota</taxon>
        <taxon>Agaricomycotina</taxon>
        <taxon>Agaricomycetes</taxon>
        <taxon>Agaricomycetidae</taxon>
        <taxon>Agaricales</taxon>
        <taxon>Marasmiineae</taxon>
        <taxon>Omphalotaceae</taxon>
        <taxon>Gymnopus</taxon>
    </lineage>
</organism>
<dbReference type="EMBL" id="ML769605">
    <property type="protein sequence ID" value="KAE9392088.1"/>
    <property type="molecule type" value="Genomic_DNA"/>
</dbReference>
<accession>A0A6A4H337</accession>
<dbReference type="InterPro" id="IPR035892">
    <property type="entry name" value="C2_domain_sf"/>
</dbReference>
<keyword evidence="3" id="KW-1185">Reference proteome</keyword>
<protein>
    <submittedName>
        <fullName evidence="2">Uncharacterized protein</fullName>
    </submittedName>
</protein>
<sequence>MVSGLSGFGSGSGSSSSDEVSTPNAAAAGPTTPKAKATPSGSKPPVARKPKPNIKRGLHVSRLRVGFGKGSGRNTLFTPIEGEKPWVFLRVQVVGCTDLLAKDRNGFSDPLSQHY</sequence>
<feature type="compositionally biased region" description="Basic residues" evidence="1">
    <location>
        <begin position="46"/>
        <end position="58"/>
    </location>
</feature>
<name>A0A6A4H337_9AGAR</name>
<proteinExistence type="predicted"/>
<feature type="compositionally biased region" description="Gly residues" evidence="1">
    <location>
        <begin position="1"/>
        <end position="12"/>
    </location>
</feature>
<gene>
    <name evidence="2" type="ORF">BT96DRAFT_1000712</name>
</gene>
<feature type="region of interest" description="Disordered" evidence="1">
    <location>
        <begin position="1"/>
        <end position="58"/>
    </location>
</feature>
<dbReference type="Proteomes" id="UP000799118">
    <property type="component" value="Unassembled WGS sequence"/>
</dbReference>
<dbReference type="AlphaFoldDB" id="A0A6A4H337"/>
<reference evidence="2" key="1">
    <citation type="journal article" date="2019" name="Environ. Microbiol.">
        <title>Fungal ecological strategies reflected in gene transcription - a case study of two litter decomposers.</title>
        <authorList>
            <person name="Barbi F."/>
            <person name="Kohler A."/>
            <person name="Barry K."/>
            <person name="Baskaran P."/>
            <person name="Daum C."/>
            <person name="Fauchery L."/>
            <person name="Ihrmark K."/>
            <person name="Kuo A."/>
            <person name="LaButti K."/>
            <person name="Lipzen A."/>
            <person name="Morin E."/>
            <person name="Grigoriev I.V."/>
            <person name="Henrissat B."/>
            <person name="Lindahl B."/>
            <person name="Martin F."/>
        </authorList>
    </citation>
    <scope>NUCLEOTIDE SEQUENCE</scope>
    <source>
        <strain evidence="2">JB14</strain>
    </source>
</reference>
<feature type="compositionally biased region" description="Low complexity" evidence="1">
    <location>
        <begin position="13"/>
        <end position="39"/>
    </location>
</feature>